<reference evidence="3" key="1">
    <citation type="journal article" date="2019" name="Int. J. Syst. Evol. Microbiol.">
        <title>The Global Catalogue of Microorganisms (GCM) 10K type strain sequencing project: providing services to taxonomists for standard genome sequencing and annotation.</title>
        <authorList>
            <consortium name="The Broad Institute Genomics Platform"/>
            <consortium name="The Broad Institute Genome Sequencing Center for Infectious Disease"/>
            <person name="Wu L."/>
            <person name="Ma J."/>
        </authorList>
    </citation>
    <scope>NUCLEOTIDE SEQUENCE [LARGE SCALE GENOMIC DNA]</scope>
    <source>
        <strain evidence="3">CGMCC 1.6960</strain>
    </source>
</reference>
<accession>A0ABQ2KDA6</accession>
<dbReference type="RefSeq" id="WP_188715422.1">
    <property type="nucleotide sequence ID" value="NZ_BAABBD010000001.1"/>
</dbReference>
<evidence type="ECO:0000256" key="1">
    <source>
        <dbReference type="SAM" id="Coils"/>
    </source>
</evidence>
<evidence type="ECO:0000313" key="2">
    <source>
        <dbReference type="EMBL" id="GGN78157.1"/>
    </source>
</evidence>
<proteinExistence type="predicted"/>
<protein>
    <submittedName>
        <fullName evidence="2">Uncharacterized protein</fullName>
    </submittedName>
</protein>
<name>A0ABQ2KDA6_9MICO</name>
<sequence length="46" mass="5700">MGRIRRIPARIAEALEERHRMRRMAERQERHYDRIRAEAMIQRGLI</sequence>
<keyword evidence="3" id="KW-1185">Reference proteome</keyword>
<evidence type="ECO:0000313" key="3">
    <source>
        <dbReference type="Proteomes" id="UP000626982"/>
    </source>
</evidence>
<gene>
    <name evidence="2" type="ORF">GCM10010968_03640</name>
</gene>
<keyword evidence="1" id="KW-0175">Coiled coil</keyword>
<dbReference type="Proteomes" id="UP000626982">
    <property type="component" value="Unassembled WGS sequence"/>
</dbReference>
<organism evidence="2 3">
    <name type="scientific">Agrococcus terreus</name>
    <dbReference type="NCBI Taxonomy" id="574649"/>
    <lineage>
        <taxon>Bacteria</taxon>
        <taxon>Bacillati</taxon>
        <taxon>Actinomycetota</taxon>
        <taxon>Actinomycetes</taxon>
        <taxon>Micrococcales</taxon>
        <taxon>Microbacteriaceae</taxon>
        <taxon>Agrococcus</taxon>
    </lineage>
</organism>
<feature type="coiled-coil region" evidence="1">
    <location>
        <begin position="11"/>
        <end position="38"/>
    </location>
</feature>
<comment type="caution">
    <text evidence="2">The sequence shown here is derived from an EMBL/GenBank/DDBJ whole genome shotgun (WGS) entry which is preliminary data.</text>
</comment>
<dbReference type="EMBL" id="BMLM01000001">
    <property type="protein sequence ID" value="GGN78157.1"/>
    <property type="molecule type" value="Genomic_DNA"/>
</dbReference>